<evidence type="ECO:0000313" key="11">
    <source>
        <dbReference type="Proteomes" id="UP000019678"/>
    </source>
</evidence>
<evidence type="ECO:0000256" key="2">
    <source>
        <dbReference type="ARBA" id="ARBA00008017"/>
    </source>
</evidence>
<dbReference type="Pfam" id="PF00924">
    <property type="entry name" value="MS_channel_2nd"/>
    <property type="match status" value="1"/>
</dbReference>
<proteinExistence type="inferred from homology"/>
<dbReference type="GO" id="GO:0005886">
    <property type="term" value="C:plasma membrane"/>
    <property type="evidence" value="ECO:0007669"/>
    <property type="project" value="UniProtKB-SubCell"/>
</dbReference>
<evidence type="ECO:0000256" key="7">
    <source>
        <dbReference type="SAM" id="Phobius"/>
    </source>
</evidence>
<evidence type="ECO:0000259" key="9">
    <source>
        <dbReference type="Pfam" id="PF21082"/>
    </source>
</evidence>
<feature type="domain" description="Mechanosensitive ion channel MscS C-terminal" evidence="9">
    <location>
        <begin position="183"/>
        <end position="256"/>
    </location>
</feature>
<dbReference type="InterPro" id="IPR006685">
    <property type="entry name" value="MscS_channel_2nd"/>
</dbReference>
<evidence type="ECO:0000259" key="8">
    <source>
        <dbReference type="Pfam" id="PF00924"/>
    </source>
</evidence>
<evidence type="ECO:0000256" key="6">
    <source>
        <dbReference type="ARBA" id="ARBA00023136"/>
    </source>
</evidence>
<keyword evidence="11" id="KW-1185">Reference proteome</keyword>
<evidence type="ECO:0000256" key="4">
    <source>
        <dbReference type="ARBA" id="ARBA00022692"/>
    </source>
</evidence>
<keyword evidence="6 7" id="KW-0472">Membrane</keyword>
<dbReference type="Gene3D" id="3.30.70.100">
    <property type="match status" value="1"/>
</dbReference>
<sequence length="282" mass="30581">MDERMKQMQGYLDIAATYAASIGTRILGAIVLWIIGRLIIRTVLGMIERSRGMQKLEPTVARYVVSALSALFTLLLVVSVLSVFGVETATFAGLLAGVGIAVGMAWSGLLSNLAAGVFMMVLRPFKVGDFVTVGGVTGTVQAIGLFVTAIDTPDNVRTFVGNSKAFGDTIQNFSTNAFRRVDCVAQLAHGADHRAAIQLLTERLAALPHVAKEPKPQVEILEFTLAGPVLTVRAFCHTDHYWTVYFAMNKIIREELGTLQLPIPSQHFLLQQQQPQQPSLAA</sequence>
<dbReference type="Pfam" id="PF21082">
    <property type="entry name" value="MS_channel_3rd"/>
    <property type="match status" value="1"/>
</dbReference>
<evidence type="ECO:0000256" key="1">
    <source>
        <dbReference type="ARBA" id="ARBA00004651"/>
    </source>
</evidence>
<dbReference type="GO" id="GO:0008381">
    <property type="term" value="F:mechanosensitive monoatomic ion channel activity"/>
    <property type="evidence" value="ECO:0007669"/>
    <property type="project" value="InterPro"/>
</dbReference>
<feature type="transmembrane region" description="Helical" evidence="7">
    <location>
        <begin position="130"/>
        <end position="150"/>
    </location>
</feature>
<gene>
    <name evidence="10" type="ORF">CAP_4968</name>
</gene>
<dbReference type="eggNOG" id="COG0668">
    <property type="taxonomic scope" value="Bacteria"/>
</dbReference>
<dbReference type="InterPro" id="IPR045275">
    <property type="entry name" value="MscS_archaea/bacteria_type"/>
</dbReference>
<feature type="transmembrane region" description="Helical" evidence="7">
    <location>
        <begin position="15"/>
        <end position="40"/>
    </location>
</feature>
<organism evidence="10 11">
    <name type="scientific">Chondromyces apiculatus DSM 436</name>
    <dbReference type="NCBI Taxonomy" id="1192034"/>
    <lineage>
        <taxon>Bacteria</taxon>
        <taxon>Pseudomonadati</taxon>
        <taxon>Myxococcota</taxon>
        <taxon>Polyangia</taxon>
        <taxon>Polyangiales</taxon>
        <taxon>Polyangiaceae</taxon>
        <taxon>Chondromyces</taxon>
    </lineage>
</organism>
<comment type="similarity">
    <text evidence="2">Belongs to the MscS (TC 1.A.23) family.</text>
</comment>
<feature type="domain" description="Mechanosensitive ion channel MscS" evidence="8">
    <location>
        <begin position="109"/>
        <end position="174"/>
    </location>
</feature>
<dbReference type="EMBL" id="ASRX01000004">
    <property type="protein sequence ID" value="EYF08352.1"/>
    <property type="molecule type" value="Genomic_DNA"/>
</dbReference>
<dbReference type="InterPro" id="IPR011066">
    <property type="entry name" value="MscS_channel_C_sf"/>
</dbReference>
<feature type="transmembrane region" description="Helical" evidence="7">
    <location>
        <begin position="91"/>
        <end position="118"/>
    </location>
</feature>
<evidence type="ECO:0000256" key="3">
    <source>
        <dbReference type="ARBA" id="ARBA00022475"/>
    </source>
</evidence>
<dbReference type="InterPro" id="IPR010920">
    <property type="entry name" value="LSM_dom_sf"/>
</dbReference>
<dbReference type="InterPro" id="IPR011014">
    <property type="entry name" value="MscS_channel_TM-2"/>
</dbReference>
<dbReference type="AlphaFoldDB" id="A0A017THF9"/>
<dbReference type="SUPFAM" id="SSF82861">
    <property type="entry name" value="Mechanosensitive channel protein MscS (YggB), transmembrane region"/>
    <property type="match status" value="1"/>
</dbReference>
<comment type="subcellular location">
    <subcellularLocation>
        <location evidence="1">Cell membrane</location>
        <topology evidence="1">Multi-pass membrane protein</topology>
    </subcellularLocation>
</comment>
<accession>A0A017THF9</accession>
<dbReference type="PANTHER" id="PTHR30221:SF3">
    <property type="entry name" value="SMALL-CONDUCTANCE MECHANOSENSITIVE CHANNEL"/>
    <property type="match status" value="1"/>
</dbReference>
<feature type="transmembrane region" description="Helical" evidence="7">
    <location>
        <begin position="60"/>
        <end position="85"/>
    </location>
</feature>
<keyword evidence="4 7" id="KW-0812">Transmembrane</keyword>
<dbReference type="Proteomes" id="UP000019678">
    <property type="component" value="Unassembled WGS sequence"/>
</dbReference>
<dbReference type="Gene3D" id="2.30.30.60">
    <property type="match status" value="1"/>
</dbReference>
<comment type="caution">
    <text evidence="10">The sequence shown here is derived from an EMBL/GenBank/DDBJ whole genome shotgun (WGS) entry which is preliminary data.</text>
</comment>
<dbReference type="Gene3D" id="1.10.287.1260">
    <property type="match status" value="1"/>
</dbReference>
<dbReference type="InterPro" id="IPR023408">
    <property type="entry name" value="MscS_beta-dom_sf"/>
</dbReference>
<evidence type="ECO:0000313" key="10">
    <source>
        <dbReference type="EMBL" id="EYF08352.1"/>
    </source>
</evidence>
<dbReference type="InterPro" id="IPR049278">
    <property type="entry name" value="MS_channel_C"/>
</dbReference>
<protein>
    <submittedName>
        <fullName evidence="10">Small-conductance mechanosensitive channel</fullName>
    </submittedName>
</protein>
<dbReference type="OrthoDB" id="9784565at2"/>
<keyword evidence="5 7" id="KW-1133">Transmembrane helix</keyword>
<name>A0A017THF9_9BACT</name>
<keyword evidence="3" id="KW-1003">Cell membrane</keyword>
<dbReference type="SUPFAM" id="SSF82689">
    <property type="entry name" value="Mechanosensitive channel protein MscS (YggB), C-terminal domain"/>
    <property type="match status" value="1"/>
</dbReference>
<dbReference type="PANTHER" id="PTHR30221">
    <property type="entry name" value="SMALL-CONDUCTANCE MECHANOSENSITIVE CHANNEL"/>
    <property type="match status" value="1"/>
</dbReference>
<dbReference type="STRING" id="1192034.CAP_4968"/>
<reference evidence="10 11" key="1">
    <citation type="submission" date="2013-05" db="EMBL/GenBank/DDBJ databases">
        <title>Genome assembly of Chondromyces apiculatus DSM 436.</title>
        <authorList>
            <person name="Sharma G."/>
            <person name="Khatri I."/>
            <person name="Kaur C."/>
            <person name="Mayilraj S."/>
            <person name="Subramanian S."/>
        </authorList>
    </citation>
    <scope>NUCLEOTIDE SEQUENCE [LARGE SCALE GENOMIC DNA]</scope>
    <source>
        <strain evidence="10 11">DSM 436</strain>
    </source>
</reference>
<evidence type="ECO:0000256" key="5">
    <source>
        <dbReference type="ARBA" id="ARBA00022989"/>
    </source>
</evidence>
<dbReference type="SUPFAM" id="SSF50182">
    <property type="entry name" value="Sm-like ribonucleoproteins"/>
    <property type="match status" value="1"/>
</dbReference>